<gene>
    <name evidence="2" type="ORF">ESP50_05400</name>
</gene>
<dbReference type="AlphaFoldDB" id="A0A4V1R2J3"/>
<dbReference type="InterPro" id="IPR001173">
    <property type="entry name" value="Glyco_trans_2-like"/>
</dbReference>
<dbReference type="OrthoDB" id="3171021at2"/>
<accession>A0A4V1R2J3</accession>
<dbReference type="Proteomes" id="UP000292686">
    <property type="component" value="Unassembled WGS sequence"/>
</dbReference>
<comment type="caution">
    <text evidence="2">The sequence shown here is derived from an EMBL/GenBank/DDBJ whole genome shotgun (WGS) entry which is preliminary data.</text>
</comment>
<evidence type="ECO:0000259" key="1">
    <source>
        <dbReference type="Pfam" id="PF00535"/>
    </source>
</evidence>
<name>A0A4V1R2J3_9MICO</name>
<feature type="domain" description="Glycosyltransferase 2-like" evidence="1">
    <location>
        <begin position="20"/>
        <end position="160"/>
    </location>
</feature>
<dbReference type="EMBL" id="SDPM01000002">
    <property type="protein sequence ID" value="RXZ87356.1"/>
    <property type="molecule type" value="Genomic_DNA"/>
</dbReference>
<dbReference type="GO" id="GO:0016740">
    <property type="term" value="F:transferase activity"/>
    <property type="evidence" value="ECO:0007669"/>
    <property type="project" value="UniProtKB-KW"/>
</dbReference>
<dbReference type="Gene3D" id="3.90.550.10">
    <property type="entry name" value="Spore Coat Polysaccharide Biosynthesis Protein SpsA, Chain A"/>
    <property type="match status" value="1"/>
</dbReference>
<proteinExistence type="predicted"/>
<dbReference type="Pfam" id="PF00535">
    <property type="entry name" value="Glycos_transf_2"/>
    <property type="match status" value="1"/>
</dbReference>
<dbReference type="InterPro" id="IPR029044">
    <property type="entry name" value="Nucleotide-diphossugar_trans"/>
</dbReference>
<dbReference type="CDD" id="cd00761">
    <property type="entry name" value="Glyco_tranf_GTA_type"/>
    <property type="match status" value="1"/>
</dbReference>
<keyword evidence="2" id="KW-0808">Transferase</keyword>
<evidence type="ECO:0000313" key="3">
    <source>
        <dbReference type="Proteomes" id="UP000292686"/>
    </source>
</evidence>
<evidence type="ECO:0000313" key="2">
    <source>
        <dbReference type="EMBL" id="RXZ87356.1"/>
    </source>
</evidence>
<dbReference type="SUPFAM" id="SSF53448">
    <property type="entry name" value="Nucleotide-diphospho-sugar transferases"/>
    <property type="match status" value="1"/>
</dbReference>
<reference evidence="2 3" key="1">
    <citation type="submission" date="2019-01" db="EMBL/GenBank/DDBJ databases">
        <title>Agromyces.</title>
        <authorList>
            <person name="Li J."/>
        </authorList>
    </citation>
    <scope>NUCLEOTIDE SEQUENCE [LARGE SCALE GENOMIC DNA]</scope>
    <source>
        <strain evidence="2 3">DSM 23870</strain>
    </source>
</reference>
<keyword evidence="3" id="KW-1185">Reference proteome</keyword>
<protein>
    <submittedName>
        <fullName evidence="2">Glycosyltransferase family 2 protein</fullName>
    </submittedName>
</protein>
<organism evidence="2 3">
    <name type="scientific">Agromyces atrinae</name>
    <dbReference type="NCBI Taxonomy" id="592376"/>
    <lineage>
        <taxon>Bacteria</taxon>
        <taxon>Bacillati</taxon>
        <taxon>Actinomycetota</taxon>
        <taxon>Actinomycetes</taxon>
        <taxon>Micrococcales</taxon>
        <taxon>Microbacteriaceae</taxon>
        <taxon>Agromyces</taxon>
    </lineage>
</organism>
<sequence>MERVPDEGGAHVRQLPEVDVVIAVHDEARPIERATASALRNARNVRVTVVAHGIDEASVAGRLGTLADDERVRILELRDGIASPAGPFNLGLDEATGRFTSVLGSDDELEAGAIDSWLALADRASADAVIARLRHAGGRAVPTPPARPLRSRHLHPVRDRLAYRSAPLGLVSREHFGDVRFAVGLPSGEDLPYVTRVWYSGRPVAYDRRGPAYLIHGGAGRVTQTARAIAAEFAAVDSVLSDPAFAGLPRAQRESLVVKLVRVQLFGAVSNRSSTDSWTIEERGALAAAAARLLATAPGAERVLSRADRALLDAILDGGVPTPRLIDLSHRRRRRVSFDALVPRDLSRVLSVDGPLRFSAASALALR</sequence>